<dbReference type="InterPro" id="IPR050634">
    <property type="entry name" value="DNA_Topoisomerase_II"/>
</dbReference>
<dbReference type="SMART" id="SM00433">
    <property type="entry name" value="TOP2c"/>
    <property type="match status" value="2"/>
</dbReference>
<evidence type="ECO:0000256" key="13">
    <source>
        <dbReference type="PROSITE-ProRule" id="PRU01384"/>
    </source>
</evidence>
<evidence type="ECO:0000256" key="11">
    <source>
        <dbReference type="ARBA" id="ARBA00023125"/>
    </source>
</evidence>
<dbReference type="PRINTS" id="PR01158">
    <property type="entry name" value="TOPISMRASEII"/>
</dbReference>
<dbReference type="SUPFAM" id="SSF56719">
    <property type="entry name" value="Type II DNA topoisomerase"/>
    <property type="match status" value="2"/>
</dbReference>
<comment type="catalytic activity">
    <reaction evidence="1 13">
        <text>ATP-dependent breakage, passage and rejoining of double-stranded DNA.</text>
        <dbReference type="EC" id="5.6.2.2"/>
    </reaction>
</comment>
<gene>
    <name evidence="17" type="ORF">PCOR1329_LOCUS73647</name>
</gene>
<dbReference type="PRINTS" id="PR00418">
    <property type="entry name" value="TPI2FAMILY"/>
</dbReference>
<keyword evidence="7" id="KW-0547">Nucleotide-binding</keyword>
<name>A0ABN9X5K8_9DINO</name>
<proteinExistence type="inferred from homology"/>
<dbReference type="Gene3D" id="3.30.1490.30">
    <property type="match status" value="2"/>
</dbReference>
<evidence type="ECO:0000256" key="12">
    <source>
        <dbReference type="ARBA" id="ARBA00023235"/>
    </source>
</evidence>
<dbReference type="InterPro" id="IPR013760">
    <property type="entry name" value="Topo_IIA-like_dom_sf"/>
</dbReference>
<dbReference type="Gene3D" id="3.40.50.670">
    <property type="match status" value="2"/>
</dbReference>
<evidence type="ECO:0000256" key="8">
    <source>
        <dbReference type="ARBA" id="ARBA00022840"/>
    </source>
</evidence>
<dbReference type="InterPro" id="IPR013758">
    <property type="entry name" value="Topo_IIA_A/C_ab"/>
</dbReference>
<feature type="active site" description="O-(5'-phospho-DNA)-tyrosine intermediate" evidence="13">
    <location>
        <position position="792"/>
    </location>
</feature>
<reference evidence="17" key="1">
    <citation type="submission" date="2023-10" db="EMBL/GenBank/DDBJ databases">
        <authorList>
            <person name="Chen Y."/>
            <person name="Shah S."/>
            <person name="Dougan E. K."/>
            <person name="Thang M."/>
            <person name="Chan C."/>
        </authorList>
    </citation>
    <scope>NUCLEOTIDE SEQUENCE [LARGE SCALE GENOMIC DNA]</scope>
</reference>
<dbReference type="InterPro" id="IPR002205">
    <property type="entry name" value="Topo_IIA_dom_A"/>
</dbReference>
<dbReference type="Proteomes" id="UP001189429">
    <property type="component" value="Unassembled WGS sequence"/>
</dbReference>
<dbReference type="EC" id="5.6.2.2" evidence="5"/>
<dbReference type="Pfam" id="PF00204">
    <property type="entry name" value="DNA_gyraseB"/>
    <property type="match status" value="2"/>
</dbReference>
<dbReference type="InterPro" id="IPR018522">
    <property type="entry name" value="TopoIIA_CS"/>
</dbReference>
<evidence type="ECO:0000313" key="17">
    <source>
        <dbReference type="EMBL" id="CAK0894673.1"/>
    </source>
</evidence>
<dbReference type="InterPro" id="IPR013759">
    <property type="entry name" value="Topo_IIA_B_C"/>
</dbReference>
<dbReference type="Gene3D" id="1.10.268.10">
    <property type="entry name" value="Topoisomerase, domain 3"/>
    <property type="match status" value="2"/>
</dbReference>
<keyword evidence="18" id="KW-1185">Reference proteome</keyword>
<feature type="domain" description="Toprim" evidence="15">
    <location>
        <begin position="457"/>
        <end position="578"/>
    </location>
</feature>
<feature type="non-terminal residue" evidence="17">
    <location>
        <position position="2567"/>
    </location>
</feature>
<dbReference type="PROSITE" id="PS50880">
    <property type="entry name" value="TOPRIM"/>
    <property type="match status" value="2"/>
</dbReference>
<dbReference type="Gene3D" id="3.90.199.10">
    <property type="entry name" value="Topoisomerase II, domain 5"/>
    <property type="match status" value="2"/>
</dbReference>
<keyword evidence="9" id="KW-0460">Magnesium</keyword>
<comment type="similarity">
    <text evidence="4">Belongs to the type II topoisomerase family.</text>
</comment>
<evidence type="ECO:0000259" key="16">
    <source>
        <dbReference type="PROSITE" id="PS52040"/>
    </source>
</evidence>
<keyword evidence="11 13" id="KW-0238">DNA-binding</keyword>
<dbReference type="Pfam" id="PF01751">
    <property type="entry name" value="Toprim"/>
    <property type="match status" value="2"/>
</dbReference>
<dbReference type="InterPro" id="IPR013506">
    <property type="entry name" value="Topo_IIA_bsu_dom2"/>
</dbReference>
<dbReference type="CDD" id="cd16930">
    <property type="entry name" value="HATPase_TopII-like"/>
    <property type="match status" value="2"/>
</dbReference>
<sequence length="2567" mass="289274">MPPKGVKRHTLKVNIKKAKRVESGEGGTAGLRRTKTVEQIYQKKTPVEHILLRPDTYVGSVEKQDDHQWVWNSQKEEMDYRGITYVPALYKIFDEILVNSADNLQRDKSMNYIKVEIDTKQKRIKITNNGKGLPIAIHKEHKVYVPELVFGHLLTSDNYDDTEKKVTGGRNGFGAKLTNIFSTRFVVETAVGGKRYSQKWTSNMGRKEKPDIKKYSGEPFTSVEFWPDLPKFGMSELEEDTVALMRRRVYDVAGTSGDRCSVYLDGKKLPVKSFADYANLFHSADSYVHTKIGKRWELVVAKSDGEGFQHNSFVNAISTPKGGTHVAHVVDQLVEAIQARAKKEAGKGTEIKTMHVKNQLWVFVNCLIENPAFSSQTKEQMTLKASNFGSTCPIGKALVDEIVEKTDVVSAVIAESQAKMTAQMDRMGKAGAKGKRVLGIPKLEDANDAGGKHASECTLILTEGDSAKALAVAGLAVVGRDRYGVFPLRGKLLNVRDVAQKQVAENKEIMSIVKILGLSFGQKGDQKKMRYGSVMIMADQDYDGSHIKGLLINFFHFWWPDLLKDGGFVKEFVTPIVKCIKGSSVHTFFTQNEYEEWKKKHEGESGWHVKYYKGLGTSTAAEAKEYFKAMEEHRLDFEWKSNKDGELIDMAFSKTRADDRKAWMNNYEEGTFVDHNQPKISYQDFVNLELVQFSKYSVMRSVPSVMDGFKPTQRKVLYCCFKRNLRSDVKVAQLVGYVGEHSAYHHGEASLAGTIISMAQDFVGSNNLNLLVPSGQFGTRLQGGSDHASARYIYTRLSPVTRLVFSPLDDAVLDYLAEDGQRIEPSFYVPVIPMVLVNGAAGIGTGWSTDIPNYDPLAIIENLRLWIGKKKMRPMRPWFRGFTGAIEHLGKGSYYSWGKYWQSDKGLEITELPIRKWTQDYKEFLQTMLPGAEAKSKISVQDVREHHTEKNVHFSVKMSDEELKGVKEAGVEHSFKLWGSINETNMVLFNSEGKIQKYKNVLDIMEEFAGVRLKYYDTRKKYLIDKLTLERDLLNNRARFIGMVCAKKLHINNRKKADVVKDLIRFKFMKFGDTKPPRTGFEYLLIMQIASLTKERKEELERMAKDKANELEKVKRTSIQAMWLEDLKNLESAIRQLYESEKDEDANPKGKRGSKRKAPDAKASKPQGEDEAGDEDAADVILVNGVLQLALQARAAAKCPAPAFMCDSSPVSRIKGTLALAMIFARLLSVKVACVQPGLPLVLVCASALFAKSMRPVTVCSVSRISEMSPHAVIEGAHADRATAACAPELLWRLIHVPRLSWTPPWMWTSMWEMETAGVSATVARHFDSNRRLEVSGELHAPLVGSSAPHRAMPPKGVKRHTLKVNIKKAKRVESGEGGTAGLRRTKTVEQIYQKKTPVEHILLRPDTYVGSVEKQDDHQWVWNSQKEEMDYRGITYVPALYKIFDEILVNSADNLQRDKSMNYIKVEIDTKQKRIKITNNGKGLPIAIHKEHKVYVPELVFGHLLTSDNYDDTEKKVTGGRNGFGAKLTNIFSTRFVVETAVGGKRYSQKWTSNMGRKEKPDIKKYSGEPFTSVEFWPDLPKFGMSELEEDTVALMRRRVYDVAGTSGDRCSVYLDGKKLPVKSFADYANLFHSADSYVHTKIGKRWELVVAKSDGEGFQHNSFVNAISTPKGGTHVAHVVDQLVEAIQARAKKEAGKGTEIKTMHVKNQLWVFVNCLIENPAFSSQTKEQMTLKASNFGSTCPIGKALVDEIVEKTDVVSAVIAESQAKMTAQMDRMGKAGAKGKRVLGIPKLEDANDAGGKHASECTLILTEGDSAKALAVAGLAVVGRDRYGVFPLRGKLLNVRDVAQKQVAENKEIMSIVKILGLSFGQKGDQKKMRYGSVMIMADQDYDGSHIKGLLINFFHFWWPDLLKDGGFVKEFVTPIVKCIKGSSVHTFFTQNEYEEWKKKHEGESGWHVKYYKGLGTSTAAEAKEYFKAMEEHRLDFEWKSNKDGELIDMAFSKTRADDRKAWMNNYEEGTFVDHNQPKISYQDFVNLELVQFSKYSVMRSVPSVMDGFKPTQRKVLYCCFKRNLRSDVKVAQLVGYVGEHSAYHHGEASLAGTIISMAQDFVGSNNLNLLVPSGQFGTRLQGGSDHASARYIYTRLSPVTRLVFSPLDDAVLDYLAEDGQRIEPSFYVPVIPMVLVNGAAGIGTGWSTDIPNYDPLAIIENLRLWIGKKKMRPMRPWFRGFTGAIEHLGKGSYYSWGKYWQSDKGLEITELPIRKWTQDYKEFLQTMLPGAEAKSKISVQDVREHHTEKNVHFSVKMSDEELKGVKEAGVEHSFKLWGSINETNMVLFNSEGKIQKYKNVLDIMEEFAGVRLKYYDTRKKYLIDKLTLERDLLNNRARFIGMVCAKKLHINNRKKADVVKDLIRFKFMKFGDTKPPRTGFEYLLIMQIASLTKERKEELERMAKDKANELEKVKRTSIQAMWLEDLKNLESAIRQLYESEKDEDANPKGKRGSKRKAPDAKASKPQGEDEAGDEDAADVAADPLDNPFNDIARWTSGALKAISEAGGPTKKRRA</sequence>
<dbReference type="SUPFAM" id="SSF55874">
    <property type="entry name" value="ATPase domain of HSP90 chaperone/DNA topoisomerase II/histidine kinase"/>
    <property type="match status" value="2"/>
</dbReference>
<protein>
    <recommendedName>
        <fullName evidence="5">DNA topoisomerase (ATP-hydrolyzing)</fullName>
        <ecNumber evidence="5">5.6.2.2</ecNumber>
    </recommendedName>
</protein>
<dbReference type="PANTHER" id="PTHR10169">
    <property type="entry name" value="DNA TOPOISOMERASE/GYRASE"/>
    <property type="match status" value="1"/>
</dbReference>
<keyword evidence="6" id="KW-0479">Metal-binding</keyword>
<comment type="cofactor">
    <cofactor evidence="3">
        <name>Mg(2+)</name>
        <dbReference type="ChEBI" id="CHEBI:18420"/>
    </cofactor>
</comment>
<feature type="active site" description="O-(5'-phospho-DNA)-tyrosine intermediate" evidence="13">
    <location>
        <position position="2144"/>
    </location>
</feature>
<dbReference type="EMBL" id="CAUYUJ010019931">
    <property type="protein sequence ID" value="CAK0894673.1"/>
    <property type="molecule type" value="Genomic_DNA"/>
</dbReference>
<dbReference type="InterPro" id="IPR003594">
    <property type="entry name" value="HATPase_dom"/>
</dbReference>
<dbReference type="Pfam" id="PF02518">
    <property type="entry name" value="HATPase_c"/>
    <property type="match status" value="2"/>
</dbReference>
<feature type="region of interest" description="Disordered" evidence="14">
    <location>
        <begin position="1139"/>
        <end position="1174"/>
    </location>
</feature>
<feature type="domain" description="Toprim" evidence="15">
    <location>
        <begin position="1809"/>
        <end position="1930"/>
    </location>
</feature>
<accession>A0ABN9X5K8</accession>
<evidence type="ECO:0000256" key="5">
    <source>
        <dbReference type="ARBA" id="ARBA00012895"/>
    </source>
</evidence>
<dbReference type="SMART" id="SM00434">
    <property type="entry name" value="TOP4c"/>
    <property type="match status" value="2"/>
</dbReference>
<dbReference type="CDD" id="cd00187">
    <property type="entry name" value="TOP4c"/>
    <property type="match status" value="2"/>
</dbReference>
<dbReference type="CDD" id="cd03481">
    <property type="entry name" value="TopoIIA_Trans_ScTopoIIA"/>
    <property type="match status" value="2"/>
</dbReference>
<keyword evidence="8" id="KW-0067">ATP-binding</keyword>
<dbReference type="PANTHER" id="PTHR10169:SF38">
    <property type="entry name" value="DNA TOPOISOMERASE 2"/>
    <property type="match status" value="1"/>
</dbReference>
<evidence type="ECO:0000313" key="18">
    <source>
        <dbReference type="Proteomes" id="UP001189429"/>
    </source>
</evidence>
<dbReference type="Gene3D" id="3.30.1360.40">
    <property type="match status" value="2"/>
</dbReference>
<dbReference type="Gene3D" id="3.30.565.10">
    <property type="entry name" value="Histidine kinase-like ATPase, C-terminal domain"/>
    <property type="match status" value="2"/>
</dbReference>
<dbReference type="InterPro" id="IPR036890">
    <property type="entry name" value="HATPase_C_sf"/>
</dbReference>
<keyword evidence="12 13" id="KW-0413">Isomerase</keyword>
<evidence type="ECO:0000256" key="6">
    <source>
        <dbReference type="ARBA" id="ARBA00022723"/>
    </source>
</evidence>
<evidence type="ECO:0000256" key="2">
    <source>
        <dbReference type="ARBA" id="ARBA00001913"/>
    </source>
</evidence>
<dbReference type="Pfam" id="PF00521">
    <property type="entry name" value="DNA_topoisoIV"/>
    <property type="match status" value="2"/>
</dbReference>
<dbReference type="CDD" id="cd03365">
    <property type="entry name" value="TOPRIM_TopoIIA"/>
    <property type="match status" value="2"/>
</dbReference>
<dbReference type="InterPro" id="IPR020568">
    <property type="entry name" value="Ribosomal_Su5_D2-typ_SF"/>
</dbReference>
<dbReference type="InterPro" id="IPR013757">
    <property type="entry name" value="Topo_IIA_A_a_sf"/>
</dbReference>
<dbReference type="InterPro" id="IPR031660">
    <property type="entry name" value="TOPRIM_C"/>
</dbReference>
<evidence type="ECO:0000256" key="4">
    <source>
        <dbReference type="ARBA" id="ARBA00011080"/>
    </source>
</evidence>
<organism evidence="17 18">
    <name type="scientific">Prorocentrum cordatum</name>
    <dbReference type="NCBI Taxonomy" id="2364126"/>
    <lineage>
        <taxon>Eukaryota</taxon>
        <taxon>Sar</taxon>
        <taxon>Alveolata</taxon>
        <taxon>Dinophyceae</taxon>
        <taxon>Prorocentrales</taxon>
        <taxon>Prorocentraceae</taxon>
        <taxon>Prorocentrum</taxon>
    </lineage>
</organism>
<comment type="caution">
    <text evidence="17">The sequence shown here is derived from an EMBL/GenBank/DDBJ whole genome shotgun (WGS) entry which is preliminary data.</text>
</comment>
<dbReference type="InterPro" id="IPR006171">
    <property type="entry name" value="TOPRIM_dom"/>
</dbReference>
<evidence type="ECO:0000256" key="7">
    <source>
        <dbReference type="ARBA" id="ARBA00022741"/>
    </source>
</evidence>
<dbReference type="InterPro" id="IPR014721">
    <property type="entry name" value="Ribsml_uS5_D2-typ_fold_subgr"/>
</dbReference>
<feature type="domain" description="Topo IIA-type catalytic" evidence="16">
    <location>
        <begin position="2054"/>
        <end position="2479"/>
    </location>
</feature>
<evidence type="ECO:0000256" key="14">
    <source>
        <dbReference type="SAM" id="MobiDB-lite"/>
    </source>
</evidence>
<dbReference type="Pfam" id="PF16898">
    <property type="entry name" value="TOPRIM_C"/>
    <property type="match status" value="2"/>
</dbReference>
<feature type="domain" description="Topo IIA-type catalytic" evidence="16">
    <location>
        <begin position="702"/>
        <end position="1127"/>
    </location>
</feature>
<dbReference type="InterPro" id="IPR034157">
    <property type="entry name" value="TOPRIM_TopoII"/>
</dbReference>
<dbReference type="InterPro" id="IPR001154">
    <property type="entry name" value="TopoII_euk"/>
</dbReference>
<evidence type="ECO:0000256" key="1">
    <source>
        <dbReference type="ARBA" id="ARBA00000185"/>
    </source>
</evidence>
<dbReference type="InterPro" id="IPR001241">
    <property type="entry name" value="Topo_IIA"/>
</dbReference>
<dbReference type="SMART" id="SM00387">
    <property type="entry name" value="HATPase_c"/>
    <property type="match status" value="2"/>
</dbReference>
<dbReference type="SUPFAM" id="SSF54211">
    <property type="entry name" value="Ribosomal protein S5 domain 2-like"/>
    <property type="match status" value="2"/>
</dbReference>
<evidence type="ECO:0000256" key="9">
    <source>
        <dbReference type="ARBA" id="ARBA00022842"/>
    </source>
</evidence>
<dbReference type="Gene3D" id="3.30.230.10">
    <property type="match status" value="2"/>
</dbReference>
<dbReference type="PROSITE" id="PS00177">
    <property type="entry name" value="TOPOISOMERASE_II"/>
    <property type="match status" value="2"/>
</dbReference>
<evidence type="ECO:0000256" key="3">
    <source>
        <dbReference type="ARBA" id="ARBA00001946"/>
    </source>
</evidence>
<dbReference type="PROSITE" id="PS52040">
    <property type="entry name" value="TOPO_IIA"/>
    <property type="match status" value="2"/>
</dbReference>
<comment type="cofactor">
    <cofactor evidence="2">
        <name>Ca(2+)</name>
        <dbReference type="ChEBI" id="CHEBI:29108"/>
    </cofactor>
</comment>
<keyword evidence="10 13" id="KW-0799">Topoisomerase</keyword>
<evidence type="ECO:0000259" key="15">
    <source>
        <dbReference type="PROSITE" id="PS50880"/>
    </source>
</evidence>
<feature type="compositionally biased region" description="Acidic residues" evidence="14">
    <location>
        <begin position="2521"/>
        <end position="2530"/>
    </location>
</feature>
<feature type="region of interest" description="Disordered" evidence="14">
    <location>
        <begin position="2491"/>
        <end position="2545"/>
    </location>
</feature>
<evidence type="ECO:0000256" key="10">
    <source>
        <dbReference type="ARBA" id="ARBA00023029"/>
    </source>
</evidence>